<feature type="transmembrane region" description="Helical" evidence="7">
    <location>
        <begin position="56"/>
        <end position="77"/>
    </location>
</feature>
<keyword evidence="4 7" id="KW-0812">Transmembrane</keyword>
<feature type="transmembrane region" description="Helical" evidence="7">
    <location>
        <begin position="359"/>
        <end position="381"/>
    </location>
</feature>
<feature type="transmembrane region" description="Helical" evidence="7">
    <location>
        <begin position="12"/>
        <end position="32"/>
    </location>
</feature>
<comment type="caution">
    <text evidence="8">The sequence shown here is derived from an EMBL/GenBank/DDBJ whole genome shotgun (WGS) entry which is preliminary data.</text>
</comment>
<evidence type="ECO:0000313" key="9">
    <source>
        <dbReference type="Proteomes" id="UP000241434"/>
    </source>
</evidence>
<evidence type="ECO:0000256" key="6">
    <source>
        <dbReference type="ARBA" id="ARBA00023136"/>
    </source>
</evidence>
<evidence type="ECO:0000256" key="7">
    <source>
        <dbReference type="SAM" id="Phobius"/>
    </source>
</evidence>
<keyword evidence="5 7" id="KW-1133">Transmembrane helix</keyword>
<keyword evidence="6 7" id="KW-0472">Membrane</keyword>
<feature type="transmembrane region" description="Helical" evidence="7">
    <location>
        <begin position="388"/>
        <end position="410"/>
    </location>
</feature>
<feature type="transmembrane region" description="Helical" evidence="7">
    <location>
        <begin position="247"/>
        <end position="265"/>
    </location>
</feature>
<accession>A0A2P7PZQ4</accession>
<dbReference type="GO" id="GO:0015297">
    <property type="term" value="F:antiporter activity"/>
    <property type="evidence" value="ECO:0007669"/>
    <property type="project" value="InterPro"/>
</dbReference>
<evidence type="ECO:0000256" key="4">
    <source>
        <dbReference type="ARBA" id="ARBA00022692"/>
    </source>
</evidence>
<feature type="transmembrane region" description="Helical" evidence="7">
    <location>
        <begin position="285"/>
        <end position="308"/>
    </location>
</feature>
<feature type="transmembrane region" description="Helical" evidence="7">
    <location>
        <begin position="192"/>
        <end position="215"/>
    </location>
</feature>
<evidence type="ECO:0000256" key="5">
    <source>
        <dbReference type="ARBA" id="ARBA00022989"/>
    </source>
</evidence>
<dbReference type="OrthoDB" id="9780160at2"/>
<dbReference type="InterPro" id="IPR048279">
    <property type="entry name" value="MdtK-like"/>
</dbReference>
<dbReference type="PANTHER" id="PTHR42925">
    <property type="entry name" value="MULTIDRUG AND TOXIN EFFLUX PROTEIN MATE FAMILY"/>
    <property type="match status" value="1"/>
</dbReference>
<evidence type="ECO:0000313" key="8">
    <source>
        <dbReference type="EMBL" id="PSJ31198.1"/>
    </source>
</evidence>
<feature type="transmembrane region" description="Helical" evidence="7">
    <location>
        <begin position="320"/>
        <end position="339"/>
    </location>
</feature>
<dbReference type="PANTHER" id="PTHR42925:SF2">
    <property type="entry name" value="NA+ DRIVEN MULTIDRUG EFFLUX PUMP"/>
    <property type="match status" value="1"/>
</dbReference>
<reference evidence="8" key="1">
    <citation type="thesis" date="2015" institute="Rutgers" country="The State University of New Jersey, 14 College Farm Rd., New Brunswick, NJ, USA">
        <title>Ammonia toxicity in bacteria and its implications for treatment of and resource recovery from highly nitrogenous organic wastes.</title>
        <authorList>
            <person name="Luther A.K."/>
        </authorList>
    </citation>
    <scope>NUCLEOTIDE SEQUENCE</scope>
    <source>
        <strain evidence="8">RT-10B</strain>
    </source>
</reference>
<dbReference type="NCBIfam" id="TIGR00797">
    <property type="entry name" value="matE"/>
    <property type="match status" value="1"/>
</dbReference>
<organism evidence="8 9">
    <name type="scientific">Peptostreptococcus russellii</name>
    <dbReference type="NCBI Taxonomy" id="215200"/>
    <lineage>
        <taxon>Bacteria</taxon>
        <taxon>Bacillati</taxon>
        <taxon>Bacillota</taxon>
        <taxon>Clostridia</taxon>
        <taxon>Peptostreptococcales</taxon>
        <taxon>Peptostreptococcaceae</taxon>
        <taxon>Peptostreptococcus</taxon>
    </lineage>
</organism>
<dbReference type="PIRSF" id="PIRSF006603">
    <property type="entry name" value="DinF"/>
    <property type="match status" value="1"/>
</dbReference>
<protein>
    <submittedName>
        <fullName evidence="8">Multidrug transporter MatE</fullName>
    </submittedName>
</protein>
<evidence type="ECO:0000256" key="2">
    <source>
        <dbReference type="ARBA" id="ARBA00022448"/>
    </source>
</evidence>
<name>A0A2P7PZQ4_9FIRM</name>
<keyword evidence="9" id="KW-1185">Reference proteome</keyword>
<proteinExistence type="predicted"/>
<keyword evidence="2" id="KW-0813">Transport</keyword>
<dbReference type="InterPro" id="IPR002528">
    <property type="entry name" value="MATE_fam"/>
</dbReference>
<dbReference type="GO" id="GO:0042910">
    <property type="term" value="F:xenobiotic transmembrane transporter activity"/>
    <property type="evidence" value="ECO:0007669"/>
    <property type="project" value="InterPro"/>
</dbReference>
<dbReference type="Proteomes" id="UP000241434">
    <property type="component" value="Unassembled WGS sequence"/>
</dbReference>
<comment type="subcellular location">
    <subcellularLocation>
        <location evidence="1">Cell membrane</location>
        <topology evidence="1">Multi-pass membrane protein</topology>
    </subcellularLocation>
</comment>
<dbReference type="GO" id="GO:0005886">
    <property type="term" value="C:plasma membrane"/>
    <property type="evidence" value="ECO:0007669"/>
    <property type="project" value="UniProtKB-SubCell"/>
</dbReference>
<evidence type="ECO:0000256" key="3">
    <source>
        <dbReference type="ARBA" id="ARBA00022475"/>
    </source>
</evidence>
<gene>
    <name evidence="8" type="ORF">UF10_06020</name>
</gene>
<feature type="transmembrane region" description="Helical" evidence="7">
    <location>
        <begin position="89"/>
        <end position="111"/>
    </location>
</feature>
<dbReference type="AlphaFoldDB" id="A0A2P7PZQ4"/>
<feature type="transmembrane region" description="Helical" evidence="7">
    <location>
        <begin position="131"/>
        <end position="152"/>
    </location>
</feature>
<sequence length="451" mass="48927">MEFNRKNFYKSLFFLCIPIIVQNLISTLVNMVDTVMISSLGSAAIAAVGIANQFFFLYNMALSGIASGATVFISQFFGKNDKESIKKIAGFTTLISLGFGILFALIAKLAPHILVGIFSKDPLVVNPAIDYFNTIAYAYPLIAISMALSMCSRAVRRPFLGMAASSIALIVNIILNYGLILGNLGMPALGVTGAAVATCAARIVEIIIVVGYIFVIEKNHILKFKIKHIRSITKEFLNQFLEKSIPIFLNEFVWAVGTIAYTVAYSLAGTEAIASGQIAGTTSNLFLLISICIANGGAIMIGIELGSGRIDMAIKYAKKLGILIFIAGLAMGGVLILSIPGLIKLFHISATQIPVMRKVFIVIGSLMALKSLNTFAIISVLRSGGDAHFAMVVEIVGMWLCSIPITFYGAAHGYEMWILVLFTHFEEFVKLFTIMPRVISKKWARNIVDTM</sequence>
<dbReference type="Pfam" id="PF01554">
    <property type="entry name" value="MatE"/>
    <property type="match status" value="2"/>
</dbReference>
<evidence type="ECO:0000256" key="1">
    <source>
        <dbReference type="ARBA" id="ARBA00004651"/>
    </source>
</evidence>
<keyword evidence="3" id="KW-1003">Cell membrane</keyword>
<dbReference type="RefSeq" id="WP_106776930.1">
    <property type="nucleotide sequence ID" value="NZ_JYGE01000005.1"/>
</dbReference>
<feature type="transmembrane region" description="Helical" evidence="7">
    <location>
        <begin position="159"/>
        <end position="180"/>
    </location>
</feature>
<dbReference type="EMBL" id="JYGE01000005">
    <property type="protein sequence ID" value="PSJ31198.1"/>
    <property type="molecule type" value="Genomic_DNA"/>
</dbReference>
<dbReference type="InterPro" id="IPR047135">
    <property type="entry name" value="YsiQ"/>
</dbReference>